<dbReference type="PROSITE" id="PS01298">
    <property type="entry name" value="DAPB"/>
    <property type="match status" value="1"/>
</dbReference>
<dbReference type="InterPro" id="IPR023940">
    <property type="entry name" value="DHDPR_bac"/>
</dbReference>
<feature type="binding site" evidence="13">
    <location>
        <position position="154"/>
    </location>
    <ligand>
        <name>(S)-2,3,4,5-tetrahydrodipicolinate</name>
        <dbReference type="ChEBI" id="CHEBI:16845"/>
    </ligand>
</feature>
<comment type="catalytic activity">
    <reaction evidence="11 13">
        <text>(S)-2,3,4,5-tetrahydrodipicolinate + NADP(+) + H2O = (2S,4S)-4-hydroxy-2,3,4,5-tetrahydrodipicolinate + NADPH + H(+)</text>
        <dbReference type="Rhea" id="RHEA:35331"/>
        <dbReference type="ChEBI" id="CHEBI:15377"/>
        <dbReference type="ChEBI" id="CHEBI:15378"/>
        <dbReference type="ChEBI" id="CHEBI:16845"/>
        <dbReference type="ChEBI" id="CHEBI:57783"/>
        <dbReference type="ChEBI" id="CHEBI:58349"/>
        <dbReference type="ChEBI" id="CHEBI:67139"/>
        <dbReference type="EC" id="1.17.1.8"/>
    </reaction>
</comment>
<dbReference type="PANTHER" id="PTHR20836">
    <property type="entry name" value="DIHYDRODIPICOLINATE REDUCTASE"/>
    <property type="match status" value="1"/>
</dbReference>
<organism evidence="16 17">
    <name type="scientific">Veillonella magna</name>
    <dbReference type="NCBI Taxonomy" id="464322"/>
    <lineage>
        <taxon>Bacteria</taxon>
        <taxon>Bacillati</taxon>
        <taxon>Bacillota</taxon>
        <taxon>Negativicutes</taxon>
        <taxon>Veillonellales</taxon>
        <taxon>Veillonellaceae</taxon>
        <taxon>Veillonella</taxon>
    </lineage>
</organism>
<comment type="caution">
    <text evidence="16">The sequence shown here is derived from an EMBL/GenBank/DDBJ whole genome shotgun (WGS) entry which is preliminary data.</text>
</comment>
<comment type="function">
    <text evidence="13">Catalyzes the conversion of 4-hydroxy-tetrahydrodipicolinate (HTPA) to tetrahydrodipicolinate.</text>
</comment>
<dbReference type="PIRSF" id="PIRSF000161">
    <property type="entry name" value="DHPR"/>
    <property type="match status" value="1"/>
</dbReference>
<evidence type="ECO:0000259" key="15">
    <source>
        <dbReference type="Pfam" id="PF05173"/>
    </source>
</evidence>
<dbReference type="HAMAP" id="MF_00102">
    <property type="entry name" value="DapB"/>
    <property type="match status" value="1"/>
</dbReference>
<proteinExistence type="inferred from homology"/>
<evidence type="ECO:0000256" key="7">
    <source>
        <dbReference type="ARBA" id="ARBA00023027"/>
    </source>
</evidence>
<accession>A0ABS2GEJ8</accession>
<protein>
    <recommendedName>
        <fullName evidence="10 13">4-hydroxy-tetrahydrodipicolinate reductase</fullName>
        <shortName evidence="13">HTPA reductase</shortName>
        <ecNumber evidence="10 13">1.17.1.8</ecNumber>
    </recommendedName>
</protein>
<keyword evidence="3 13" id="KW-0028">Amino-acid biosynthesis</keyword>
<feature type="binding site" evidence="13">
    <location>
        <begin position="163"/>
        <end position="164"/>
    </location>
    <ligand>
        <name>(S)-2,3,4,5-tetrahydrodipicolinate</name>
        <dbReference type="ChEBI" id="CHEBI:16845"/>
    </ligand>
</feature>
<keyword evidence="7 13" id="KW-0520">NAD</keyword>
<keyword evidence="8 13" id="KW-0457">Lysine biosynthesis</keyword>
<feature type="active site" description="Proton donor/acceptor" evidence="13">
    <location>
        <position position="153"/>
    </location>
</feature>
<dbReference type="PANTHER" id="PTHR20836:SF0">
    <property type="entry name" value="4-HYDROXY-TETRAHYDRODIPICOLINATE REDUCTASE 1, CHLOROPLASTIC-RELATED"/>
    <property type="match status" value="1"/>
</dbReference>
<evidence type="ECO:0000256" key="12">
    <source>
        <dbReference type="ARBA" id="ARBA00049396"/>
    </source>
</evidence>
<evidence type="ECO:0000256" key="6">
    <source>
        <dbReference type="ARBA" id="ARBA00023002"/>
    </source>
</evidence>
<comment type="subcellular location">
    <subcellularLocation>
        <location evidence="13">Cytoplasm</location>
    </subcellularLocation>
</comment>
<keyword evidence="6 13" id="KW-0560">Oxidoreductase</keyword>
<evidence type="ECO:0000256" key="9">
    <source>
        <dbReference type="ARBA" id="ARBA00037922"/>
    </source>
</evidence>
<dbReference type="InterPro" id="IPR000846">
    <property type="entry name" value="DapB_N"/>
</dbReference>
<dbReference type="EMBL" id="JACJLA010000001">
    <property type="protein sequence ID" value="MBM6911785.1"/>
    <property type="molecule type" value="Genomic_DNA"/>
</dbReference>
<keyword evidence="2 13" id="KW-0963">Cytoplasm</keyword>
<dbReference type="InterPro" id="IPR022663">
    <property type="entry name" value="DapB_C"/>
</dbReference>
<comment type="caution">
    <text evidence="13">Was originally thought to be a dihydrodipicolinate reductase (DHDPR), catalyzing the conversion of dihydrodipicolinate to tetrahydrodipicolinate. However, it was shown in E.coli that the substrate of the enzymatic reaction is not dihydrodipicolinate (DHDP) but in fact (2S,4S)-4-hydroxy-2,3,4,5-tetrahydrodipicolinic acid (HTPA), the product released by the DapA-catalyzed reaction.</text>
</comment>
<dbReference type="Pfam" id="PF01113">
    <property type="entry name" value="DapB_N"/>
    <property type="match status" value="1"/>
</dbReference>
<feature type="binding site" evidence="13">
    <location>
        <begin position="123"/>
        <end position="126"/>
    </location>
    <ligand>
        <name>NAD(+)</name>
        <dbReference type="ChEBI" id="CHEBI:57540"/>
    </ligand>
</feature>
<dbReference type="RefSeq" id="WP_205087118.1">
    <property type="nucleotide sequence ID" value="NZ_JACJLA010000001.1"/>
</dbReference>
<feature type="binding site" evidence="13">
    <location>
        <begin position="97"/>
        <end position="99"/>
    </location>
    <ligand>
        <name>NAD(+)</name>
        <dbReference type="ChEBI" id="CHEBI:57540"/>
    </ligand>
</feature>
<dbReference type="Pfam" id="PF05173">
    <property type="entry name" value="DapB_C"/>
    <property type="match status" value="1"/>
</dbReference>
<keyword evidence="17" id="KW-1185">Reference proteome</keyword>
<feature type="domain" description="Dihydrodipicolinate reductase N-terminal" evidence="14">
    <location>
        <begin position="3"/>
        <end position="126"/>
    </location>
</feature>
<evidence type="ECO:0000256" key="2">
    <source>
        <dbReference type="ARBA" id="ARBA00022490"/>
    </source>
</evidence>
<gene>
    <name evidence="13" type="primary">dapB</name>
    <name evidence="16" type="ORF">H6A01_00405</name>
</gene>
<evidence type="ECO:0000313" key="16">
    <source>
        <dbReference type="EMBL" id="MBM6911785.1"/>
    </source>
</evidence>
<name>A0ABS2GEJ8_9FIRM</name>
<dbReference type="InterPro" id="IPR022664">
    <property type="entry name" value="DapB_N_CS"/>
</dbReference>
<dbReference type="Gene3D" id="3.40.50.720">
    <property type="entry name" value="NAD(P)-binding Rossmann-like Domain"/>
    <property type="match status" value="1"/>
</dbReference>
<dbReference type="CDD" id="cd02274">
    <property type="entry name" value="DHDPR_N"/>
    <property type="match status" value="1"/>
</dbReference>
<dbReference type="GO" id="GO:0008839">
    <property type="term" value="F:4-hydroxy-tetrahydrodipicolinate reductase"/>
    <property type="evidence" value="ECO:0007669"/>
    <property type="project" value="UniProtKB-EC"/>
</dbReference>
<dbReference type="Gene3D" id="3.30.360.10">
    <property type="entry name" value="Dihydrodipicolinate Reductase, domain 2"/>
    <property type="match status" value="1"/>
</dbReference>
<evidence type="ECO:0000313" key="17">
    <source>
        <dbReference type="Proteomes" id="UP000707138"/>
    </source>
</evidence>
<keyword evidence="5 13" id="KW-0220">Diaminopimelate biosynthesis</keyword>
<dbReference type="SUPFAM" id="SSF55347">
    <property type="entry name" value="Glyceraldehyde-3-phosphate dehydrogenase-like, C-terminal domain"/>
    <property type="match status" value="1"/>
</dbReference>
<sequence>MTKVMVCGASGKMGREVVKAVHNDTALTLIGGIDLKQAGEDLGIVAGIGALNLPVYASLENALVKDKPDVIVDFTSPAVIFENAKTVLSAGVHMVIGTTGLTEEQRNELAAIGKEHHANCLVAPNFSLGAVMMMKVSAELAPYFPNVEIIELHHNHKYDAPSGTSILTAKLINEAKAAAGAIADEDLTRESLPGARGAKVDDVTIHSVRLPGYVAHQQVLFGGYDETLTIRHDSLSRLSFMPGVVLACKKIASKPGLTYGLEHYL</sequence>
<dbReference type="NCBIfam" id="TIGR00036">
    <property type="entry name" value="dapB"/>
    <property type="match status" value="1"/>
</dbReference>
<evidence type="ECO:0000256" key="1">
    <source>
        <dbReference type="ARBA" id="ARBA00006642"/>
    </source>
</evidence>
<evidence type="ECO:0000256" key="13">
    <source>
        <dbReference type="HAMAP-Rule" id="MF_00102"/>
    </source>
</evidence>
<comment type="catalytic activity">
    <reaction evidence="12 13">
        <text>(S)-2,3,4,5-tetrahydrodipicolinate + NAD(+) + H2O = (2S,4S)-4-hydroxy-2,3,4,5-tetrahydrodipicolinate + NADH + H(+)</text>
        <dbReference type="Rhea" id="RHEA:35323"/>
        <dbReference type="ChEBI" id="CHEBI:15377"/>
        <dbReference type="ChEBI" id="CHEBI:15378"/>
        <dbReference type="ChEBI" id="CHEBI:16845"/>
        <dbReference type="ChEBI" id="CHEBI:57540"/>
        <dbReference type="ChEBI" id="CHEBI:57945"/>
        <dbReference type="ChEBI" id="CHEBI:67139"/>
        <dbReference type="EC" id="1.17.1.8"/>
    </reaction>
</comment>
<comment type="caution">
    <text evidence="13">Lacks conserved residue(s) required for the propagation of feature annotation.</text>
</comment>
<dbReference type="EC" id="1.17.1.8" evidence="10 13"/>
<comment type="pathway">
    <text evidence="9 13">Amino-acid biosynthesis; L-lysine biosynthesis via DAP pathway; (S)-tetrahydrodipicolinate from L-aspartate: step 4/4.</text>
</comment>
<comment type="subunit">
    <text evidence="13">Homotetramer.</text>
</comment>
<evidence type="ECO:0000256" key="11">
    <source>
        <dbReference type="ARBA" id="ARBA00049080"/>
    </source>
</evidence>
<dbReference type="InterPro" id="IPR036291">
    <property type="entry name" value="NAD(P)-bd_dom_sf"/>
</dbReference>
<keyword evidence="4 13" id="KW-0521">NADP</keyword>
<comment type="similarity">
    <text evidence="1 13">Belongs to the DapB family.</text>
</comment>
<dbReference type="Proteomes" id="UP000707138">
    <property type="component" value="Unassembled WGS sequence"/>
</dbReference>
<evidence type="ECO:0000256" key="4">
    <source>
        <dbReference type="ARBA" id="ARBA00022857"/>
    </source>
</evidence>
<evidence type="ECO:0000256" key="5">
    <source>
        <dbReference type="ARBA" id="ARBA00022915"/>
    </source>
</evidence>
<feature type="binding site" evidence="13">
    <location>
        <begin position="8"/>
        <end position="13"/>
    </location>
    <ligand>
        <name>NAD(+)</name>
        <dbReference type="ChEBI" id="CHEBI:57540"/>
    </ligand>
</feature>
<evidence type="ECO:0000256" key="3">
    <source>
        <dbReference type="ARBA" id="ARBA00022605"/>
    </source>
</evidence>
<evidence type="ECO:0000256" key="10">
    <source>
        <dbReference type="ARBA" id="ARBA00038983"/>
    </source>
</evidence>
<evidence type="ECO:0000256" key="8">
    <source>
        <dbReference type="ARBA" id="ARBA00023154"/>
    </source>
</evidence>
<dbReference type="SUPFAM" id="SSF51735">
    <property type="entry name" value="NAD(P)-binding Rossmann-fold domains"/>
    <property type="match status" value="1"/>
</dbReference>
<feature type="active site" description="Proton donor" evidence="13">
    <location>
        <position position="157"/>
    </location>
</feature>
<evidence type="ECO:0000259" key="14">
    <source>
        <dbReference type="Pfam" id="PF01113"/>
    </source>
</evidence>
<reference evidence="16 17" key="1">
    <citation type="journal article" date="2021" name="Sci. Rep.">
        <title>The distribution of antibiotic resistance genes in chicken gut microbiota commensals.</title>
        <authorList>
            <person name="Juricova H."/>
            <person name="Matiasovicova J."/>
            <person name="Kubasova T."/>
            <person name="Cejkova D."/>
            <person name="Rychlik I."/>
        </authorList>
    </citation>
    <scope>NUCLEOTIDE SEQUENCE [LARGE SCALE GENOMIC DNA]</scope>
    <source>
        <strain evidence="16 17">An537</strain>
    </source>
</reference>
<feature type="domain" description="Dihydrodipicolinate reductase C-terminal" evidence="15">
    <location>
        <begin position="129"/>
        <end position="265"/>
    </location>
</feature>